<feature type="region of interest" description="Disordered" evidence="3">
    <location>
        <begin position="888"/>
        <end position="922"/>
    </location>
</feature>
<dbReference type="Gene3D" id="3.30.70.330">
    <property type="match status" value="1"/>
</dbReference>
<accession>A0A8J6A0A4</accession>
<organism evidence="5 6">
    <name type="scientific">Galemys pyrenaicus</name>
    <name type="common">Iberian desman</name>
    <name type="synonym">Pyrenean desman</name>
    <dbReference type="NCBI Taxonomy" id="202257"/>
    <lineage>
        <taxon>Eukaryota</taxon>
        <taxon>Metazoa</taxon>
        <taxon>Chordata</taxon>
        <taxon>Craniata</taxon>
        <taxon>Vertebrata</taxon>
        <taxon>Euteleostomi</taxon>
        <taxon>Mammalia</taxon>
        <taxon>Eutheria</taxon>
        <taxon>Laurasiatheria</taxon>
        <taxon>Eulipotyphla</taxon>
        <taxon>Talpidae</taxon>
        <taxon>Galemys</taxon>
    </lineage>
</organism>
<dbReference type="PROSITE" id="PS50102">
    <property type="entry name" value="RRM"/>
    <property type="match status" value="1"/>
</dbReference>
<dbReference type="InterPro" id="IPR035979">
    <property type="entry name" value="RBD_domain_sf"/>
</dbReference>
<dbReference type="InterPro" id="IPR056870">
    <property type="entry name" value="TTC3/DZIP3/RBM44-like_helical"/>
</dbReference>
<evidence type="ECO:0000259" key="4">
    <source>
        <dbReference type="PROSITE" id="PS50102"/>
    </source>
</evidence>
<dbReference type="Pfam" id="PF00076">
    <property type="entry name" value="RRM_1"/>
    <property type="match status" value="1"/>
</dbReference>
<dbReference type="PANTHER" id="PTHR48026">
    <property type="entry name" value="HOMOLOGOUS TO DROSOPHILA SQD (SQUID) PROTEIN"/>
    <property type="match status" value="1"/>
</dbReference>
<evidence type="ECO:0000256" key="1">
    <source>
        <dbReference type="ARBA" id="ARBA00022884"/>
    </source>
</evidence>
<keyword evidence="6" id="KW-1185">Reference proteome</keyword>
<dbReference type="Proteomes" id="UP000700334">
    <property type="component" value="Unassembled WGS sequence"/>
</dbReference>
<dbReference type="InterPro" id="IPR012677">
    <property type="entry name" value="Nucleotide-bd_a/b_plait_sf"/>
</dbReference>
<dbReference type="Pfam" id="PF24905">
    <property type="entry name" value="TTC3_9th"/>
    <property type="match status" value="1"/>
</dbReference>
<comment type="caution">
    <text evidence="5">The sequence shown here is derived from an EMBL/GenBank/DDBJ whole genome shotgun (WGS) entry which is preliminary data.</text>
</comment>
<feature type="domain" description="RRM" evidence="4">
    <location>
        <begin position="787"/>
        <end position="860"/>
    </location>
</feature>
<feature type="non-terminal residue" evidence="5">
    <location>
        <position position="1"/>
    </location>
</feature>
<sequence>DDISSPKKENPFCSNHCDEVGLTFLQAPLALEQRANGKETSHTDKIGGPQPSLTMSPGASSESAYSQLSEFEDSVDCSFLNETYVIHYSESKLKNENLTHLNSGFDSDMQEGEEVFFDILEHQGSKTVDLERTHKVSDEKREETAEDKYACGLGEDSQQEYHSAEEQEHSSGCVSLDQTQAVSTSSLEAVGVAGPSYEVACAGQPGGGHEVSGSSCRGSLSLVGVYGQGDSLHVSKFQNSVMLREYRGSEHESCNEQETSSVYHTVFDDIVLRSSPLENQESQSKSDFSNPQKSLKYKICTGKLKPQVTKSKECCGNAVAENKMLQDLEEPSVLPQDKALKTVFQPCSDDCQASCTSLFDDSVICACGYSHCKSLQDAPRQALGFSVTIPRTAVTDNEAVEENSLKVARGNTMSNTCLQSVEGTCVEAVTEAAGRTVAGNQTVDVGLDFRACSTTSRATSARPSVVSTSSNTQITMMNKKRPGEWHSEKQRSVACNTDWPSGSGDGDTPAAATQGALGGLLSADSEKPDGSVQCKVNALTISSEVLPDFMRKERQPPQELEKDLLLSCCERAVQRAARAELQLLDAHYQLCRRRCADIYALVMGDREGLKRNSSSNTAKKELGSALLSVLGDLKVRYLSLKEKIYQGTPLEELPPLSLESKLLSAFSAFVSRLIKEDSRADSELDNQSTSDVDVSSRLKKILSQHAPPKGGGLRGSDTDVDLSPLRLADKECKNCGEMIEDWFDAQENLTGTDPSGVQEGVVGQDRGGPDPEPEMKTAGPLHRDRGRLIHVGGLGPSVSKDDLRSHFQKYHVSEIAIYGSADYRYASLVFKKSNDAKVAVKEMNGMEINGKSVNVRLVKTPGEYSAPLSSKSGSRVVLNDLEKSTSKEINSASSVSRLPRTRPRHLGSEQDSELLPSGQKGVKKNCKQIESAKLLPDIPIQFIPPNTLNLRSFTKIMKRLTELHPEVSRDHIIDALQEVRINHKGFLNGLSINTIVEMTSSVLKNSASS</sequence>
<feature type="compositionally biased region" description="Polar residues" evidence="3">
    <location>
        <begin position="51"/>
        <end position="67"/>
    </location>
</feature>
<keyword evidence="1 2" id="KW-0694">RNA-binding</keyword>
<dbReference type="EMBL" id="JAGFMF010012051">
    <property type="protein sequence ID" value="KAG8508240.1"/>
    <property type="molecule type" value="Genomic_DNA"/>
</dbReference>
<proteinExistence type="predicted"/>
<dbReference type="PANTHER" id="PTHR48026:SF8">
    <property type="entry name" value="RNA-BINDING PROTEIN 44"/>
    <property type="match status" value="1"/>
</dbReference>
<dbReference type="InterPro" id="IPR000504">
    <property type="entry name" value="RRM_dom"/>
</dbReference>
<dbReference type="SMART" id="SM00360">
    <property type="entry name" value="RRM"/>
    <property type="match status" value="1"/>
</dbReference>
<feature type="compositionally biased region" description="Basic and acidic residues" evidence="3">
    <location>
        <begin position="35"/>
        <end position="45"/>
    </location>
</feature>
<evidence type="ECO:0000313" key="5">
    <source>
        <dbReference type="EMBL" id="KAG8508240.1"/>
    </source>
</evidence>
<dbReference type="OrthoDB" id="9941526at2759"/>
<gene>
    <name evidence="5" type="ORF">J0S82_011321</name>
</gene>
<protein>
    <submittedName>
        <fullName evidence="5">RNA-binding protein 44</fullName>
    </submittedName>
</protein>
<feature type="region of interest" description="Disordered" evidence="3">
    <location>
        <begin position="751"/>
        <end position="780"/>
    </location>
</feature>
<dbReference type="GO" id="GO:0000398">
    <property type="term" value="P:mRNA splicing, via spliceosome"/>
    <property type="evidence" value="ECO:0007669"/>
    <property type="project" value="TreeGrafter"/>
</dbReference>
<feature type="region of interest" description="Disordered" evidence="3">
    <location>
        <begin position="34"/>
        <end position="67"/>
    </location>
</feature>
<name>A0A8J6A0A4_GALPY</name>
<evidence type="ECO:0000313" key="6">
    <source>
        <dbReference type="Proteomes" id="UP000700334"/>
    </source>
</evidence>
<dbReference type="GO" id="GO:0003730">
    <property type="term" value="F:mRNA 3'-UTR binding"/>
    <property type="evidence" value="ECO:0007669"/>
    <property type="project" value="TreeGrafter"/>
</dbReference>
<evidence type="ECO:0000256" key="2">
    <source>
        <dbReference type="PROSITE-ProRule" id="PRU00176"/>
    </source>
</evidence>
<reference evidence="5" key="1">
    <citation type="journal article" date="2021" name="Evol. Appl.">
        <title>The genome of the Pyrenean desman and the effects of bottlenecks and inbreeding on the genomic landscape of an endangered species.</title>
        <authorList>
            <person name="Escoda L."/>
            <person name="Castresana J."/>
        </authorList>
    </citation>
    <scope>NUCLEOTIDE SEQUENCE</scope>
    <source>
        <strain evidence="5">IBE-C5619</strain>
    </source>
</reference>
<dbReference type="SUPFAM" id="SSF54928">
    <property type="entry name" value="RNA-binding domain, RBD"/>
    <property type="match status" value="1"/>
</dbReference>
<dbReference type="AlphaFoldDB" id="A0A8J6A0A4"/>
<dbReference type="GO" id="GO:0071013">
    <property type="term" value="C:catalytic step 2 spliceosome"/>
    <property type="evidence" value="ECO:0007669"/>
    <property type="project" value="TreeGrafter"/>
</dbReference>
<feature type="compositionally biased region" description="Basic and acidic residues" evidence="3">
    <location>
        <begin position="767"/>
        <end position="780"/>
    </location>
</feature>
<evidence type="ECO:0000256" key="3">
    <source>
        <dbReference type="SAM" id="MobiDB-lite"/>
    </source>
</evidence>